<dbReference type="Proteomes" id="UP000663833">
    <property type="component" value="Unassembled WGS sequence"/>
</dbReference>
<proteinExistence type="predicted"/>
<reference evidence="2" key="1">
    <citation type="submission" date="2021-02" db="EMBL/GenBank/DDBJ databases">
        <authorList>
            <person name="Nowell W R."/>
        </authorList>
    </citation>
    <scope>NUCLEOTIDE SEQUENCE</scope>
</reference>
<feature type="domain" description="PKD/REJ-like" evidence="1">
    <location>
        <begin position="9"/>
        <end position="150"/>
    </location>
</feature>
<dbReference type="InterPro" id="IPR002859">
    <property type="entry name" value="PKD/REJ-like"/>
</dbReference>
<comment type="caution">
    <text evidence="2">The sequence shown here is derived from an EMBL/GenBank/DDBJ whole genome shotgun (WGS) entry which is preliminary data.</text>
</comment>
<accession>A0A818APC3</accession>
<evidence type="ECO:0000313" key="3">
    <source>
        <dbReference type="Proteomes" id="UP000663833"/>
    </source>
</evidence>
<evidence type="ECO:0000313" key="2">
    <source>
        <dbReference type="EMBL" id="CAF3408601.1"/>
    </source>
</evidence>
<evidence type="ECO:0000259" key="1">
    <source>
        <dbReference type="Pfam" id="PF02010"/>
    </source>
</evidence>
<gene>
    <name evidence="2" type="ORF">LUA448_LOCUS18290</name>
</gene>
<dbReference type="EMBL" id="CAJNYD010002272">
    <property type="protein sequence ID" value="CAF3408601.1"/>
    <property type="molecule type" value="Genomic_DNA"/>
</dbReference>
<dbReference type="AlphaFoldDB" id="A0A818APC3"/>
<protein>
    <recommendedName>
        <fullName evidence="1">PKD/REJ-like domain-containing protein</fullName>
    </recommendedName>
</protein>
<organism evidence="2 3">
    <name type="scientific">Rotaria socialis</name>
    <dbReference type="NCBI Taxonomy" id="392032"/>
    <lineage>
        <taxon>Eukaryota</taxon>
        <taxon>Metazoa</taxon>
        <taxon>Spiralia</taxon>
        <taxon>Gnathifera</taxon>
        <taxon>Rotifera</taxon>
        <taxon>Eurotatoria</taxon>
        <taxon>Bdelloidea</taxon>
        <taxon>Philodinida</taxon>
        <taxon>Philodinidae</taxon>
        <taxon>Rotaria</taxon>
    </lineage>
</organism>
<name>A0A818APC3_9BILA</name>
<sequence>MCSPNLEFQYINPSTQVSLYSQPANESLTPNSIKWTVHQGFMNKSSDGENRTQFKEIANYPDNWFFGRETANFTASNALFLQNSNITFWHFEVVYTFNDVNSSSALDFEINQPPRPGDCSIDPSNGTTSTMFKISCWGWNDTDKIKDFSFYGRHNFTSLATVNIPCLLKQLFI</sequence>
<dbReference type="Pfam" id="PF02010">
    <property type="entry name" value="REJ"/>
    <property type="match status" value="1"/>
</dbReference>